<evidence type="ECO:0000313" key="2">
    <source>
        <dbReference type="EMBL" id="APX91108.1"/>
    </source>
</evidence>
<organism evidence="2 3">
    <name type="scientific">Brevirhabdus pacifica</name>
    <dbReference type="NCBI Taxonomy" id="1267768"/>
    <lineage>
        <taxon>Bacteria</taxon>
        <taxon>Pseudomonadati</taxon>
        <taxon>Pseudomonadota</taxon>
        <taxon>Alphaproteobacteria</taxon>
        <taxon>Rhodobacterales</taxon>
        <taxon>Paracoccaceae</taxon>
        <taxon>Brevirhabdus</taxon>
    </lineage>
</organism>
<evidence type="ECO:0000313" key="3">
    <source>
        <dbReference type="Proteomes" id="UP000187266"/>
    </source>
</evidence>
<dbReference type="Proteomes" id="UP000187266">
    <property type="component" value="Chromosome"/>
</dbReference>
<keyword evidence="3" id="KW-1185">Reference proteome</keyword>
<proteinExistence type="predicted"/>
<accession>A0A1U7DML0</accession>
<name>A0A1U7DML0_9RHOB</name>
<dbReference type="PROSITE" id="PS51379">
    <property type="entry name" value="4FE4S_FER_2"/>
    <property type="match status" value="1"/>
</dbReference>
<dbReference type="STRING" id="1267768.BV394_10920"/>
<gene>
    <name evidence="2" type="ORF">BV394_10920</name>
</gene>
<evidence type="ECO:0000259" key="1">
    <source>
        <dbReference type="PROSITE" id="PS51379"/>
    </source>
</evidence>
<dbReference type="EMBL" id="CP019124">
    <property type="protein sequence ID" value="APX91108.1"/>
    <property type="molecule type" value="Genomic_DNA"/>
</dbReference>
<feature type="domain" description="4Fe-4S ferredoxin-type" evidence="1">
    <location>
        <begin position="139"/>
        <end position="168"/>
    </location>
</feature>
<dbReference type="InterPro" id="IPR017896">
    <property type="entry name" value="4Fe4S_Fe-S-bd"/>
</dbReference>
<protein>
    <recommendedName>
        <fullName evidence="1">4Fe-4S ferredoxin-type domain-containing protein</fullName>
    </recommendedName>
</protein>
<sequence>MATEAEVAHLAAGFHLDLLGGFATEPADGLPEEVATVLLFGALEPGFWDYLATCPEGRDRQPDPVDRWSRRALDGLARAIHPGARPRFPFGGPPHDPFPAWALRSGRCRISPVGLLVHESCGLMVSFRGALWLPGAVALSPPFPPPCEGCAAPCKDACPIGALTPAGYDVPACRSWLAGAEGHACMSEGCAVRRACPVGRDRSPSAARARHHMRSFL</sequence>
<reference evidence="2 3" key="1">
    <citation type="submission" date="2017-01" db="EMBL/GenBank/DDBJ databases">
        <title>Genomic analysis of Xuhuaishuia manganoxidans DY6-4.</title>
        <authorList>
            <person name="Wang X."/>
        </authorList>
    </citation>
    <scope>NUCLEOTIDE SEQUENCE [LARGE SCALE GENOMIC DNA]</scope>
    <source>
        <strain evidence="2 3">DY6-4</strain>
    </source>
</reference>
<dbReference type="AlphaFoldDB" id="A0A1U7DML0"/>